<proteinExistence type="inferred from homology"/>
<evidence type="ECO:0000256" key="8">
    <source>
        <dbReference type="ARBA" id="ARBA00022985"/>
    </source>
</evidence>
<dbReference type="HOGENOM" id="CLU_023982_1_0_6"/>
<keyword evidence="8 12" id="KW-0448">Lipopolysaccharide biosynthesis</keyword>
<evidence type="ECO:0000256" key="11">
    <source>
        <dbReference type="ARBA" id="ARBA00023211"/>
    </source>
</evidence>
<feature type="transmembrane region" description="Helical" evidence="12">
    <location>
        <begin position="6"/>
        <end position="23"/>
    </location>
</feature>
<dbReference type="KEGG" id="ttu:TERTU_1401"/>
<dbReference type="GO" id="GO:0030145">
    <property type="term" value="F:manganese ion binding"/>
    <property type="evidence" value="ECO:0007669"/>
    <property type="project" value="InterPro"/>
</dbReference>
<feature type="transmembrane region" description="Helical" evidence="12">
    <location>
        <begin position="321"/>
        <end position="337"/>
    </location>
</feature>
<protein>
    <recommendedName>
        <fullName evidence="12">Undecaprenyl-phosphate alpha-N-acetylglucosaminyl 1-phosphate transferase</fullName>
        <ecNumber evidence="12">2.7.8.33</ecNumber>
    </recommendedName>
    <alternativeName>
        <fullName evidence="12">UDP-GlcNAc:undecaprenyl-phosphate GlcNAc-1-phosphate transferase</fullName>
    </alternativeName>
    <alternativeName>
        <fullName evidence="12">Undecaprenyl-phosphate GlcNAc-1-phosphate transferase</fullName>
    </alternativeName>
</protein>
<keyword evidence="13" id="KW-0479">Metal-binding</keyword>
<dbReference type="AlphaFoldDB" id="C5BSK7"/>
<evidence type="ECO:0000256" key="13">
    <source>
        <dbReference type="PIRSR" id="PIRSR600715-1"/>
    </source>
</evidence>
<evidence type="ECO:0000256" key="2">
    <source>
        <dbReference type="ARBA" id="ARBA00022475"/>
    </source>
</evidence>
<keyword evidence="6 12" id="KW-0812">Transmembrane</keyword>
<comment type="subcellular location">
    <subcellularLocation>
        <location evidence="12">Cell inner membrane</location>
        <topology evidence="12">Multi-pass membrane protein</topology>
    </subcellularLocation>
    <subcellularLocation>
        <location evidence="1">Cell membrane</location>
        <topology evidence="1">Multi-pass membrane protein</topology>
    </subcellularLocation>
</comment>
<keyword evidence="9 12" id="KW-1133">Transmembrane helix</keyword>
<keyword evidence="7 12" id="KW-0460">Magnesium</keyword>
<sequence length="356" mass="39515">MELGYIILAMSFVLAFAAVKLLQPVAEWAQLVDKPGGRKQHQGVIPLVGGLAIYASILLTTFLFIEQPIEIRLFLLAGGLIVFMGMVDDRYELSARFRLVGQFLISCIFVYALEVHFHSFGDLFGIGELNPGWLGYPLAVLSIMAAINAMNMMDGMDGLVGSIAMVSFIGLVALFGANGNTTFQYLCMAFIGSTGAFLIFNLWGARKPKRIGKIFMGDSGSMFMGLSLGVLLIYGSQGESAAFSPVTALWFVLLPITDMFTIMYRRVKRGRSPMAPDRTHIHHIILRAGFNAKQTLYIMLCVQGLFVVVGAVLHVYKAPDWFSFLGAIALVVFYQLLMKRSWRFIRWSKRRIFTAA</sequence>
<dbReference type="STRING" id="377629.TERTU_1401"/>
<evidence type="ECO:0000256" key="6">
    <source>
        <dbReference type="ARBA" id="ARBA00022692"/>
    </source>
</evidence>
<evidence type="ECO:0000256" key="3">
    <source>
        <dbReference type="ARBA" id="ARBA00022519"/>
    </source>
</evidence>
<dbReference type="Proteomes" id="UP000009080">
    <property type="component" value="Chromosome"/>
</dbReference>
<evidence type="ECO:0000313" key="15">
    <source>
        <dbReference type="Proteomes" id="UP000009080"/>
    </source>
</evidence>
<dbReference type="InterPro" id="IPR012750">
    <property type="entry name" value="ECA_WecA-rel"/>
</dbReference>
<comment type="similarity">
    <text evidence="12">Belongs to the glycosyltransferase 4 family. WecA subfamily.</text>
</comment>
<comment type="cofactor">
    <cofactor evidence="12">
        <name>Mn(2+)</name>
        <dbReference type="ChEBI" id="CHEBI:29035"/>
    </cofactor>
</comment>
<reference evidence="14 15" key="1">
    <citation type="journal article" date="2009" name="PLoS ONE">
        <title>The complete genome of Teredinibacter turnerae T7901: an intracellular endosymbiont of marine wood-boring bivalves (shipworms).</title>
        <authorList>
            <person name="Yang J.C."/>
            <person name="Madupu R."/>
            <person name="Durkin A.S."/>
            <person name="Ekborg N.A."/>
            <person name="Pedamallu C.S."/>
            <person name="Hostetler J.B."/>
            <person name="Radune D."/>
            <person name="Toms B.S."/>
            <person name="Henrissat B."/>
            <person name="Coutinho P.M."/>
            <person name="Schwarz S."/>
            <person name="Field L."/>
            <person name="Trindade-Silva A.E."/>
            <person name="Soares C.A.G."/>
            <person name="Elshahawi S."/>
            <person name="Hanora A."/>
            <person name="Schmidt E.W."/>
            <person name="Haygood M.G."/>
            <person name="Posfai J."/>
            <person name="Benner J."/>
            <person name="Madinger C."/>
            <person name="Nove J."/>
            <person name="Anton B."/>
            <person name="Chaudhary K."/>
            <person name="Foster J."/>
            <person name="Holman A."/>
            <person name="Kumar S."/>
            <person name="Lessard P.A."/>
            <person name="Luyten Y.A."/>
            <person name="Slatko B."/>
            <person name="Wood N."/>
            <person name="Wu B."/>
            <person name="Teplitski M."/>
            <person name="Mougous J.D."/>
            <person name="Ward N."/>
            <person name="Eisen J.A."/>
            <person name="Badger J.H."/>
            <person name="Distel D.L."/>
        </authorList>
    </citation>
    <scope>NUCLEOTIDE SEQUENCE [LARGE SCALE GENOMIC DNA]</scope>
    <source>
        <strain evidence="15">ATCC 39867 / T7901</strain>
    </source>
</reference>
<dbReference type="PANTHER" id="PTHR22926:SF3">
    <property type="entry name" value="UNDECAPRENYL-PHOSPHATE ALPHA-N-ACETYLGLUCOSAMINYL 1-PHOSPHATE TRANSFERASE"/>
    <property type="match status" value="1"/>
</dbReference>
<organism evidence="14 15">
    <name type="scientific">Teredinibacter turnerae (strain ATCC 39867 / T7901)</name>
    <dbReference type="NCBI Taxonomy" id="377629"/>
    <lineage>
        <taxon>Bacteria</taxon>
        <taxon>Pseudomonadati</taxon>
        <taxon>Pseudomonadota</taxon>
        <taxon>Gammaproteobacteria</taxon>
        <taxon>Cellvibrionales</taxon>
        <taxon>Cellvibrionaceae</taxon>
        <taxon>Teredinibacter</taxon>
    </lineage>
</organism>
<dbReference type="eggNOG" id="COG0472">
    <property type="taxonomic scope" value="Bacteria"/>
</dbReference>
<dbReference type="EC" id="2.7.8.33" evidence="12"/>
<evidence type="ECO:0000256" key="5">
    <source>
        <dbReference type="ARBA" id="ARBA00022679"/>
    </source>
</evidence>
<dbReference type="GO" id="GO:0009276">
    <property type="term" value="C:Gram-negative-bacterium-type cell wall"/>
    <property type="evidence" value="ECO:0007669"/>
    <property type="project" value="InterPro"/>
</dbReference>
<name>C5BSK7_TERTT</name>
<feature type="transmembrane region" description="Helical" evidence="12">
    <location>
        <begin position="183"/>
        <end position="203"/>
    </location>
</feature>
<comment type="cofactor">
    <cofactor evidence="12 13">
        <name>Mg(2+)</name>
        <dbReference type="ChEBI" id="CHEBI:18420"/>
    </cofactor>
</comment>
<evidence type="ECO:0000256" key="4">
    <source>
        <dbReference type="ARBA" id="ARBA00022676"/>
    </source>
</evidence>
<keyword evidence="5 12" id="KW-0808">Transferase</keyword>
<feature type="transmembrane region" description="Helical" evidence="12">
    <location>
        <begin position="133"/>
        <end position="151"/>
    </location>
</feature>
<feature type="transmembrane region" description="Helical" evidence="12">
    <location>
        <begin position="296"/>
        <end position="315"/>
    </location>
</feature>
<feature type="transmembrane region" description="Helical" evidence="12">
    <location>
        <begin position="215"/>
        <end position="235"/>
    </location>
</feature>
<dbReference type="GO" id="GO:0009243">
    <property type="term" value="P:O antigen biosynthetic process"/>
    <property type="evidence" value="ECO:0007669"/>
    <property type="project" value="UniProtKB-UniRule"/>
</dbReference>
<dbReference type="EMBL" id="CP001614">
    <property type="protein sequence ID" value="ACR11463.1"/>
    <property type="molecule type" value="Genomic_DNA"/>
</dbReference>
<keyword evidence="3 12" id="KW-0997">Cell inner membrane</keyword>
<dbReference type="GO" id="GO:0016757">
    <property type="term" value="F:glycosyltransferase activity"/>
    <property type="evidence" value="ECO:0007669"/>
    <property type="project" value="UniProtKB-KW"/>
</dbReference>
<keyword evidence="15" id="KW-1185">Reference proteome</keyword>
<dbReference type="PANTHER" id="PTHR22926">
    <property type="entry name" value="PHOSPHO-N-ACETYLMURAMOYL-PENTAPEPTIDE-TRANSFERASE"/>
    <property type="match status" value="1"/>
</dbReference>
<dbReference type="GO" id="GO:0005886">
    <property type="term" value="C:plasma membrane"/>
    <property type="evidence" value="ECO:0007669"/>
    <property type="project" value="UniProtKB-SubCell"/>
</dbReference>
<dbReference type="GO" id="GO:0000287">
    <property type="term" value="F:magnesium ion binding"/>
    <property type="evidence" value="ECO:0007669"/>
    <property type="project" value="InterPro"/>
</dbReference>
<comment type="catalytic activity">
    <reaction evidence="12">
        <text>di-trans,octa-cis-undecaprenyl phosphate + UDP-N-acetyl-alpha-D-glucosamine = N-acetyl-alpha-D-glucosaminyl-di-trans,octa-cis-undecaprenyl diphosphate + UMP</text>
        <dbReference type="Rhea" id="RHEA:28090"/>
        <dbReference type="ChEBI" id="CHEBI:57705"/>
        <dbReference type="ChEBI" id="CHEBI:57865"/>
        <dbReference type="ChEBI" id="CHEBI:60392"/>
        <dbReference type="ChEBI" id="CHEBI:62959"/>
        <dbReference type="EC" id="2.7.8.33"/>
    </reaction>
</comment>
<accession>C5BSK7</accession>
<dbReference type="HAMAP" id="MF_02030">
    <property type="entry name" value="WecA_Gammaproteo"/>
    <property type="match status" value="1"/>
</dbReference>
<dbReference type="RefSeq" id="WP_015817575.1">
    <property type="nucleotide sequence ID" value="NC_012997.1"/>
</dbReference>
<evidence type="ECO:0000256" key="1">
    <source>
        <dbReference type="ARBA" id="ARBA00004651"/>
    </source>
</evidence>
<feature type="binding site" evidence="13">
    <location>
        <position position="218"/>
    </location>
    <ligand>
        <name>Mg(2+)</name>
        <dbReference type="ChEBI" id="CHEBI:18420"/>
    </ligand>
</feature>
<dbReference type="InterPro" id="IPR000715">
    <property type="entry name" value="Glycosyl_transferase_4"/>
</dbReference>
<evidence type="ECO:0000256" key="12">
    <source>
        <dbReference type="HAMAP-Rule" id="MF_02030"/>
    </source>
</evidence>
<keyword evidence="4 12" id="KW-0328">Glycosyltransferase</keyword>
<evidence type="ECO:0000256" key="7">
    <source>
        <dbReference type="ARBA" id="ARBA00022842"/>
    </source>
</evidence>
<comment type="function">
    <text evidence="12">Catalyzes the transfer of the GlcNAc-1-phosphate moiety from UDP-GlcNAc onto the carrier lipid undecaprenyl phosphate (C55-P), yielding GlcNAc-pyrophosphoryl-undecaprenyl (GlcNAc-PP-C55).</text>
</comment>
<dbReference type="Pfam" id="PF00953">
    <property type="entry name" value="Glycos_transf_4"/>
    <property type="match status" value="1"/>
</dbReference>
<dbReference type="GO" id="GO:0044038">
    <property type="term" value="P:cell wall macromolecule biosynthetic process"/>
    <property type="evidence" value="ECO:0007669"/>
    <property type="project" value="TreeGrafter"/>
</dbReference>
<feature type="transmembrane region" description="Helical" evidence="12">
    <location>
        <begin position="99"/>
        <end position="121"/>
    </location>
</feature>
<keyword evidence="11 12" id="KW-0464">Manganese</keyword>
<keyword evidence="10 12" id="KW-0472">Membrane</keyword>
<evidence type="ECO:0000313" key="14">
    <source>
        <dbReference type="EMBL" id="ACR11463.1"/>
    </source>
</evidence>
<dbReference type="GO" id="GO:0071555">
    <property type="term" value="P:cell wall organization"/>
    <property type="evidence" value="ECO:0007669"/>
    <property type="project" value="TreeGrafter"/>
</dbReference>
<dbReference type="UniPathway" id="UPA00281"/>
<feature type="transmembrane region" description="Helical" evidence="12">
    <location>
        <begin position="158"/>
        <end position="177"/>
    </location>
</feature>
<feature type="transmembrane region" description="Helical" evidence="12">
    <location>
        <begin position="44"/>
        <end position="65"/>
    </location>
</feature>
<keyword evidence="2 12" id="KW-1003">Cell membrane</keyword>
<comment type="pathway">
    <text evidence="12">Bacterial outer membrane biogenesis; LPS O-antigen biosynthesis.</text>
</comment>
<dbReference type="CDD" id="cd06853">
    <property type="entry name" value="GT_WecA_like"/>
    <property type="match status" value="1"/>
</dbReference>
<gene>
    <name evidence="12" type="primary">wecA</name>
    <name evidence="14" type="ordered locus">TERTU_1401</name>
</gene>
<evidence type="ECO:0000256" key="9">
    <source>
        <dbReference type="ARBA" id="ARBA00022989"/>
    </source>
</evidence>
<feature type="transmembrane region" description="Helical" evidence="12">
    <location>
        <begin position="71"/>
        <end position="87"/>
    </location>
</feature>
<feature type="transmembrane region" description="Helical" evidence="12">
    <location>
        <begin position="241"/>
        <end position="264"/>
    </location>
</feature>
<evidence type="ECO:0000256" key="10">
    <source>
        <dbReference type="ARBA" id="ARBA00023136"/>
    </source>
</evidence>
<dbReference type="GO" id="GO:0036380">
    <property type="term" value="F:UDP-N-acetylglucosamine-undecaprenyl-phosphate N-acetylglucosaminephosphotransferase activity"/>
    <property type="evidence" value="ECO:0007669"/>
    <property type="project" value="UniProtKB-UniRule"/>
</dbReference>
<feature type="binding site" evidence="13">
    <location>
        <position position="151"/>
    </location>
    <ligand>
        <name>Mg(2+)</name>
        <dbReference type="ChEBI" id="CHEBI:18420"/>
    </ligand>
</feature>
<dbReference type="OrthoDB" id="9783652at2"/>